<feature type="non-terminal residue" evidence="1">
    <location>
        <position position="1"/>
    </location>
</feature>
<dbReference type="InterPro" id="IPR029063">
    <property type="entry name" value="SAM-dependent_MTases_sf"/>
</dbReference>
<dbReference type="PANTHER" id="PTHR43675">
    <property type="entry name" value="ARSENITE METHYLTRANSFERASE"/>
    <property type="match status" value="1"/>
</dbReference>
<dbReference type="InterPro" id="IPR026669">
    <property type="entry name" value="Arsenite_MeTrfase-like"/>
</dbReference>
<dbReference type="PANTHER" id="PTHR43675:SF30">
    <property type="entry name" value="CYCLOPROPANE-FATTY-ACYL-PHOSPHOLIPID SYNTHASE"/>
    <property type="match status" value="1"/>
</dbReference>
<gene>
    <name evidence="1" type="ORF">RJ641_003815</name>
</gene>
<evidence type="ECO:0000313" key="1">
    <source>
        <dbReference type="EMBL" id="KAK6929721.1"/>
    </source>
</evidence>
<proteinExistence type="predicted"/>
<dbReference type="CDD" id="cd02440">
    <property type="entry name" value="AdoMet_MTases"/>
    <property type="match status" value="1"/>
</dbReference>
<keyword evidence="2" id="KW-1185">Reference proteome</keyword>
<evidence type="ECO:0000313" key="2">
    <source>
        <dbReference type="Proteomes" id="UP001370490"/>
    </source>
</evidence>
<dbReference type="Proteomes" id="UP001370490">
    <property type="component" value="Unassembled WGS sequence"/>
</dbReference>
<evidence type="ECO:0008006" key="3">
    <source>
        <dbReference type="Google" id="ProtNLM"/>
    </source>
</evidence>
<feature type="non-terminal residue" evidence="1">
    <location>
        <position position="643"/>
    </location>
</feature>
<organism evidence="1 2">
    <name type="scientific">Dillenia turbinata</name>
    <dbReference type="NCBI Taxonomy" id="194707"/>
    <lineage>
        <taxon>Eukaryota</taxon>
        <taxon>Viridiplantae</taxon>
        <taxon>Streptophyta</taxon>
        <taxon>Embryophyta</taxon>
        <taxon>Tracheophyta</taxon>
        <taxon>Spermatophyta</taxon>
        <taxon>Magnoliopsida</taxon>
        <taxon>eudicotyledons</taxon>
        <taxon>Gunneridae</taxon>
        <taxon>Pentapetalae</taxon>
        <taxon>Dilleniales</taxon>
        <taxon>Dilleniaceae</taxon>
        <taxon>Dillenia</taxon>
    </lineage>
</organism>
<dbReference type="EMBL" id="JBAMMX010000012">
    <property type="protein sequence ID" value="KAK6929721.1"/>
    <property type="molecule type" value="Genomic_DNA"/>
</dbReference>
<dbReference type="AlphaFoldDB" id="A0AAN8VGY3"/>
<sequence length="643" mass="72412">VGFPNTVEFFDNLGVEMEPSDMSFSVSLDGGNGYEWGTRNNLSSVFAQKTNMFDPHFWNMLFDIAKFRDDAIKYLEGLKNNPDIDRNETLGQFIKTRGYSELFQKAFLVFLSLLYMMIGKIDDFSMHLQQLPLCASIWSCHSEAMMAFSTFSVLSFFHNQNMLQKLFGRPQWLTLRRRSSSYVDKAKEQLETQGCQIRTCSEVKSVSTMDEGCAILCQDGSMEVYSACIIAAHAPDALKMLGEDATYDEITLLGAFKYFYSDIFLHHDKSLMPQNPASWGAWNFLGTMDNKVCVTYWLNVLQNIGDTSLPFLMTLNPSHMPECTLLKWSVGLPVPSIAAAKALSKFDSIQGKRGIWFCGAYIGNGFHEDGLKAGMIAAHDILKNNCAFLNNPKPMVASLSESAARLLVTRFLRNYISTGCLILLENGGSVYTFEGTRKRCLVKTALKVHSPQFYWKVASGADLGLADAYINGDFSLIDKDEGLINLLMIFIANRDLNSSISRSYSKSSWWTPLLFMAGIASAKYFLQHVLRQNNLKQARRNISAHYNLSNDLFATFLDETMTYSCAVFERKDEDLKVAQLRKIAMLTEKARIEKHHEVLEIGCGWGSLAIEVVKKTGCKYTGITLSEQQLIFAEKRIKEAGLQ</sequence>
<reference evidence="1 2" key="1">
    <citation type="submission" date="2023-12" db="EMBL/GenBank/DDBJ databases">
        <title>A high-quality genome assembly for Dillenia turbinata (Dilleniales).</title>
        <authorList>
            <person name="Chanderbali A."/>
        </authorList>
    </citation>
    <scope>NUCLEOTIDE SEQUENCE [LARGE SCALE GENOMIC DNA]</scope>
    <source>
        <strain evidence="1">LSX21</strain>
        <tissue evidence="1">Leaf</tissue>
    </source>
</reference>
<dbReference type="GO" id="GO:0008168">
    <property type="term" value="F:methyltransferase activity"/>
    <property type="evidence" value="ECO:0007669"/>
    <property type="project" value="TreeGrafter"/>
</dbReference>
<accession>A0AAN8VGY3</accession>
<dbReference type="Gene3D" id="3.40.50.150">
    <property type="entry name" value="Vaccinia Virus protein VP39"/>
    <property type="match status" value="1"/>
</dbReference>
<dbReference type="SUPFAM" id="SSF53335">
    <property type="entry name" value="S-adenosyl-L-methionine-dependent methyltransferases"/>
    <property type="match status" value="1"/>
</dbReference>
<comment type="caution">
    <text evidence="1">The sequence shown here is derived from an EMBL/GenBank/DDBJ whole genome shotgun (WGS) entry which is preliminary data.</text>
</comment>
<name>A0AAN8VGY3_9MAGN</name>
<dbReference type="SUPFAM" id="SSF51905">
    <property type="entry name" value="FAD/NAD(P)-binding domain"/>
    <property type="match status" value="1"/>
</dbReference>
<protein>
    <recommendedName>
        <fullName evidence="3">Amine oxidase domain-containing protein</fullName>
    </recommendedName>
</protein>
<dbReference type="Pfam" id="PF02353">
    <property type="entry name" value="CMAS"/>
    <property type="match status" value="1"/>
</dbReference>
<dbReference type="InterPro" id="IPR036188">
    <property type="entry name" value="FAD/NAD-bd_sf"/>
</dbReference>